<evidence type="ECO:0000256" key="4">
    <source>
        <dbReference type="ARBA" id="ARBA00022692"/>
    </source>
</evidence>
<feature type="transmembrane region" description="Helical" evidence="7">
    <location>
        <begin position="243"/>
        <end position="262"/>
    </location>
</feature>
<feature type="domain" description="EamA" evidence="8">
    <location>
        <begin position="3"/>
        <end position="134"/>
    </location>
</feature>
<evidence type="ECO:0000313" key="10">
    <source>
        <dbReference type="Proteomes" id="UP000316968"/>
    </source>
</evidence>
<keyword evidence="6 7" id="KW-0472">Membrane</keyword>
<feature type="transmembrane region" description="Helical" evidence="7">
    <location>
        <begin position="213"/>
        <end position="236"/>
    </location>
</feature>
<dbReference type="AlphaFoldDB" id="A0A4Y6V0Y6"/>
<dbReference type="Proteomes" id="UP000316968">
    <property type="component" value="Chromosome"/>
</dbReference>
<dbReference type="Pfam" id="PF00892">
    <property type="entry name" value="EamA"/>
    <property type="match status" value="2"/>
</dbReference>
<feature type="transmembrane region" description="Helical" evidence="7">
    <location>
        <begin position="179"/>
        <end position="201"/>
    </location>
</feature>
<sequence length="308" mass="32257">MIILGYLTMCLIFGTTFLAIKLGVEAGLPPFLGAGVRFFAAGLLMMLWMAFRRRLSFSLLLRKETLLTGFGLTFCTFAALYWAEQYVSSGLASVLSATGPAFILLLQAGVYRIRIPKLALAGTLIGTAGVALLLLPNSGGGGGRMWLIAGLVIVAGEIGYASGALLAKHASAKLPQASPVALNAAQMMHGGWMLLLLSLAAERGSAGISDLAPALLSLLYLMLVGSMAGHTLFYWLVSRTHPVFPTTWLYVSPFIALALGAWLNGEPLHANAAAGSVVVLAGVLLTNIEPIRLMLRTRKAAAGKGSGG</sequence>
<dbReference type="SUPFAM" id="SSF103481">
    <property type="entry name" value="Multidrug resistance efflux transporter EmrE"/>
    <property type="match status" value="2"/>
</dbReference>
<reference evidence="9 10" key="1">
    <citation type="submission" date="2019-06" db="EMBL/GenBank/DDBJ databases">
        <title>Saccharibacillus brassicae sp. nov., an endophytic bacterium isolated from Chinese cabbage seeds (Brassica pekinensis).</title>
        <authorList>
            <person name="Jiang L."/>
            <person name="Lee J."/>
            <person name="Kim S.W."/>
        </authorList>
    </citation>
    <scope>NUCLEOTIDE SEQUENCE [LARGE SCALE GENOMIC DNA]</scope>
    <source>
        <strain evidence="10">KCTC 43072 / ATSA2</strain>
    </source>
</reference>
<dbReference type="PANTHER" id="PTHR32322">
    <property type="entry name" value="INNER MEMBRANE TRANSPORTER"/>
    <property type="match status" value="1"/>
</dbReference>
<proteinExistence type="inferred from homology"/>
<feature type="transmembrane region" description="Helical" evidence="7">
    <location>
        <begin position="118"/>
        <end position="135"/>
    </location>
</feature>
<keyword evidence="10" id="KW-1185">Reference proteome</keyword>
<evidence type="ECO:0000256" key="6">
    <source>
        <dbReference type="ARBA" id="ARBA00023136"/>
    </source>
</evidence>
<feature type="transmembrane region" description="Helical" evidence="7">
    <location>
        <begin position="29"/>
        <end position="51"/>
    </location>
</feature>
<organism evidence="9 10">
    <name type="scientific">Saccharibacillus brassicae</name>
    <dbReference type="NCBI Taxonomy" id="2583377"/>
    <lineage>
        <taxon>Bacteria</taxon>
        <taxon>Bacillati</taxon>
        <taxon>Bacillota</taxon>
        <taxon>Bacilli</taxon>
        <taxon>Bacillales</taxon>
        <taxon>Paenibacillaceae</taxon>
        <taxon>Saccharibacillus</taxon>
    </lineage>
</organism>
<dbReference type="InterPro" id="IPR000620">
    <property type="entry name" value="EamA_dom"/>
</dbReference>
<name>A0A4Y6V0Y6_SACBS</name>
<keyword evidence="5 7" id="KW-1133">Transmembrane helix</keyword>
<dbReference type="GO" id="GO:0005886">
    <property type="term" value="C:plasma membrane"/>
    <property type="evidence" value="ECO:0007669"/>
    <property type="project" value="UniProtKB-SubCell"/>
</dbReference>
<feature type="transmembrane region" description="Helical" evidence="7">
    <location>
        <begin position="63"/>
        <end position="83"/>
    </location>
</feature>
<keyword evidence="3" id="KW-1003">Cell membrane</keyword>
<evidence type="ECO:0000313" key="9">
    <source>
        <dbReference type="EMBL" id="QDH22316.1"/>
    </source>
</evidence>
<evidence type="ECO:0000256" key="3">
    <source>
        <dbReference type="ARBA" id="ARBA00022475"/>
    </source>
</evidence>
<dbReference type="PANTHER" id="PTHR32322:SF18">
    <property type="entry name" value="S-ADENOSYLMETHIONINE_S-ADENOSYLHOMOCYSTEINE TRANSPORTER"/>
    <property type="match status" value="1"/>
</dbReference>
<evidence type="ECO:0000256" key="2">
    <source>
        <dbReference type="ARBA" id="ARBA00007362"/>
    </source>
</evidence>
<accession>A0A4Y6V0Y6</accession>
<comment type="subcellular location">
    <subcellularLocation>
        <location evidence="1">Cell membrane</location>
        <topology evidence="1">Multi-pass membrane protein</topology>
    </subcellularLocation>
</comment>
<feature type="domain" description="EamA" evidence="8">
    <location>
        <begin position="151"/>
        <end position="287"/>
    </location>
</feature>
<protein>
    <submittedName>
        <fullName evidence="9">EamA family transporter</fullName>
    </submittedName>
</protein>
<keyword evidence="4 7" id="KW-0812">Transmembrane</keyword>
<dbReference type="RefSeq" id="WP_141448860.1">
    <property type="nucleotide sequence ID" value="NZ_CBCSAZ010000005.1"/>
</dbReference>
<evidence type="ECO:0000256" key="7">
    <source>
        <dbReference type="SAM" id="Phobius"/>
    </source>
</evidence>
<dbReference type="KEGG" id="saca:FFV09_16570"/>
<gene>
    <name evidence="9" type="ORF">FFV09_16570</name>
</gene>
<dbReference type="OrthoDB" id="9812547at2"/>
<evidence type="ECO:0000256" key="5">
    <source>
        <dbReference type="ARBA" id="ARBA00022989"/>
    </source>
</evidence>
<evidence type="ECO:0000256" key="1">
    <source>
        <dbReference type="ARBA" id="ARBA00004651"/>
    </source>
</evidence>
<feature type="transmembrane region" description="Helical" evidence="7">
    <location>
        <begin position="89"/>
        <end position="106"/>
    </location>
</feature>
<dbReference type="InterPro" id="IPR037185">
    <property type="entry name" value="EmrE-like"/>
</dbReference>
<evidence type="ECO:0000259" key="8">
    <source>
        <dbReference type="Pfam" id="PF00892"/>
    </source>
</evidence>
<dbReference type="EMBL" id="CP041217">
    <property type="protein sequence ID" value="QDH22316.1"/>
    <property type="molecule type" value="Genomic_DNA"/>
</dbReference>
<comment type="similarity">
    <text evidence="2">Belongs to the EamA transporter family.</text>
</comment>
<feature type="transmembrane region" description="Helical" evidence="7">
    <location>
        <begin position="147"/>
        <end position="167"/>
    </location>
</feature>
<feature type="transmembrane region" description="Helical" evidence="7">
    <location>
        <begin position="268"/>
        <end position="288"/>
    </location>
</feature>
<dbReference type="InterPro" id="IPR050638">
    <property type="entry name" value="AA-Vitamin_Transporters"/>
</dbReference>